<gene>
    <name evidence="2" type="ORF">HT134_43280</name>
</gene>
<organism evidence="2 3">
    <name type="scientific">Nonomuraea rhodomycinica</name>
    <dbReference type="NCBI Taxonomy" id="1712872"/>
    <lineage>
        <taxon>Bacteria</taxon>
        <taxon>Bacillati</taxon>
        <taxon>Actinomycetota</taxon>
        <taxon>Actinomycetes</taxon>
        <taxon>Streptosporangiales</taxon>
        <taxon>Streptosporangiaceae</taxon>
        <taxon>Nonomuraea</taxon>
    </lineage>
</organism>
<evidence type="ECO:0000313" key="2">
    <source>
        <dbReference type="EMBL" id="NUW46879.1"/>
    </source>
</evidence>
<name>A0A7Y6MHD8_9ACTN</name>
<feature type="compositionally biased region" description="Pro residues" evidence="1">
    <location>
        <begin position="141"/>
        <end position="154"/>
    </location>
</feature>
<dbReference type="AlphaFoldDB" id="A0A7Y6MHD8"/>
<keyword evidence="3" id="KW-1185">Reference proteome</keyword>
<dbReference type="EMBL" id="JABWGO010000021">
    <property type="protein sequence ID" value="NUW46879.1"/>
    <property type="molecule type" value="Genomic_DNA"/>
</dbReference>
<dbReference type="Proteomes" id="UP000546126">
    <property type="component" value="Unassembled WGS sequence"/>
</dbReference>
<accession>A0A7Y6MHD8</accession>
<dbReference type="RefSeq" id="WP_175606326.1">
    <property type="nucleotide sequence ID" value="NZ_JABWGO010000021.1"/>
</dbReference>
<protein>
    <submittedName>
        <fullName evidence="2">Uncharacterized protein</fullName>
    </submittedName>
</protein>
<sequence>MARWTINGWKEHTLANEVVDLAAAGDESWTVMDDSVYQLARKHRLTTRPRAIDALGPDQVWVAGDGLRLSRWDGGRWHTVPSPRINLRDEVKPKVLGDVMVDDLCVLGPHDVWMSATVTAHSFGAIWTNAPMGSAPHEDPAPSPATPTPAPSPSLVPQDERPGG</sequence>
<evidence type="ECO:0000256" key="1">
    <source>
        <dbReference type="SAM" id="MobiDB-lite"/>
    </source>
</evidence>
<proteinExistence type="predicted"/>
<evidence type="ECO:0000313" key="3">
    <source>
        <dbReference type="Proteomes" id="UP000546126"/>
    </source>
</evidence>
<comment type="caution">
    <text evidence="2">The sequence shown here is derived from an EMBL/GenBank/DDBJ whole genome shotgun (WGS) entry which is preliminary data.</text>
</comment>
<reference evidence="2 3" key="1">
    <citation type="submission" date="2020-06" db="EMBL/GenBank/DDBJ databases">
        <authorList>
            <person name="Chanama M."/>
        </authorList>
    </citation>
    <scope>NUCLEOTIDE SEQUENCE [LARGE SCALE GENOMIC DNA]</scope>
    <source>
        <strain evidence="2 3">TBRC6557</strain>
    </source>
</reference>
<feature type="region of interest" description="Disordered" evidence="1">
    <location>
        <begin position="131"/>
        <end position="164"/>
    </location>
</feature>